<evidence type="ECO:0000256" key="3">
    <source>
        <dbReference type="ARBA" id="ARBA00023163"/>
    </source>
</evidence>
<evidence type="ECO:0000256" key="2">
    <source>
        <dbReference type="ARBA" id="ARBA00023125"/>
    </source>
</evidence>
<evidence type="ECO:0000256" key="1">
    <source>
        <dbReference type="ARBA" id="ARBA00023015"/>
    </source>
</evidence>
<organism evidence="5 6">
    <name type="scientific">Pseudorhodoferax soli</name>
    <dbReference type="NCBI Taxonomy" id="545864"/>
    <lineage>
        <taxon>Bacteria</taxon>
        <taxon>Pseudomonadati</taxon>
        <taxon>Pseudomonadota</taxon>
        <taxon>Betaproteobacteria</taxon>
        <taxon>Burkholderiales</taxon>
        <taxon>Comamonadaceae</taxon>
    </lineage>
</organism>
<dbReference type="SMART" id="SM00345">
    <property type="entry name" value="HTH_GNTR"/>
    <property type="match status" value="1"/>
</dbReference>
<dbReference type="PROSITE" id="PS50949">
    <property type="entry name" value="HTH_GNTR"/>
    <property type="match status" value="1"/>
</dbReference>
<dbReference type="GO" id="GO:0003677">
    <property type="term" value="F:DNA binding"/>
    <property type="evidence" value="ECO:0007669"/>
    <property type="project" value="UniProtKB-KW"/>
</dbReference>
<keyword evidence="6" id="KW-1185">Reference proteome</keyword>
<accession>A0A368XM26</accession>
<gene>
    <name evidence="5" type="ORF">DES41_108429</name>
</gene>
<dbReference type="GO" id="GO:0003700">
    <property type="term" value="F:DNA-binding transcription factor activity"/>
    <property type="evidence" value="ECO:0007669"/>
    <property type="project" value="InterPro"/>
</dbReference>
<dbReference type="PANTHER" id="PTHR44846:SF1">
    <property type="entry name" value="MANNOSYL-D-GLYCERATE TRANSPORT_METABOLISM SYSTEM REPRESSOR MNGR-RELATED"/>
    <property type="match status" value="1"/>
</dbReference>
<reference evidence="5 6" key="1">
    <citation type="submission" date="2018-07" db="EMBL/GenBank/DDBJ databases">
        <title>Genomic Encyclopedia of Type Strains, Phase IV (KMG-IV): sequencing the most valuable type-strain genomes for metagenomic binning, comparative biology and taxonomic classification.</title>
        <authorList>
            <person name="Goeker M."/>
        </authorList>
    </citation>
    <scope>NUCLEOTIDE SEQUENCE [LARGE SCALE GENOMIC DNA]</scope>
    <source>
        <strain evidence="5 6">DSM 21634</strain>
    </source>
</reference>
<dbReference type="GO" id="GO:0045892">
    <property type="term" value="P:negative regulation of DNA-templated transcription"/>
    <property type="evidence" value="ECO:0007669"/>
    <property type="project" value="TreeGrafter"/>
</dbReference>
<dbReference type="SUPFAM" id="SSF46785">
    <property type="entry name" value="Winged helix' DNA-binding domain"/>
    <property type="match status" value="1"/>
</dbReference>
<keyword evidence="1" id="KW-0805">Transcription regulation</keyword>
<dbReference type="SUPFAM" id="SSF64288">
    <property type="entry name" value="Chorismate lyase-like"/>
    <property type="match status" value="1"/>
</dbReference>
<dbReference type="Proteomes" id="UP000252884">
    <property type="component" value="Unassembled WGS sequence"/>
</dbReference>
<evidence type="ECO:0000313" key="5">
    <source>
        <dbReference type="EMBL" id="RCW68246.1"/>
    </source>
</evidence>
<dbReference type="PANTHER" id="PTHR44846">
    <property type="entry name" value="MANNOSYL-D-GLYCERATE TRANSPORT/METABOLISM SYSTEM REPRESSOR MNGR-RELATED"/>
    <property type="match status" value="1"/>
</dbReference>
<evidence type="ECO:0000259" key="4">
    <source>
        <dbReference type="PROSITE" id="PS50949"/>
    </source>
</evidence>
<dbReference type="InterPro" id="IPR036390">
    <property type="entry name" value="WH_DNA-bd_sf"/>
</dbReference>
<dbReference type="CDD" id="cd07377">
    <property type="entry name" value="WHTH_GntR"/>
    <property type="match status" value="1"/>
</dbReference>
<dbReference type="SMART" id="SM00866">
    <property type="entry name" value="UTRA"/>
    <property type="match status" value="1"/>
</dbReference>
<name>A0A368XM26_9BURK</name>
<protein>
    <submittedName>
        <fullName evidence="5">GntR family transcriptional regulator</fullName>
    </submittedName>
</protein>
<evidence type="ECO:0000313" key="6">
    <source>
        <dbReference type="Proteomes" id="UP000252884"/>
    </source>
</evidence>
<dbReference type="RefSeq" id="WP_114470756.1">
    <property type="nucleotide sequence ID" value="NZ_QPJK01000008.1"/>
</dbReference>
<dbReference type="EMBL" id="QPJK01000008">
    <property type="protein sequence ID" value="RCW68246.1"/>
    <property type="molecule type" value="Genomic_DNA"/>
</dbReference>
<dbReference type="Pfam" id="PF07702">
    <property type="entry name" value="UTRA"/>
    <property type="match status" value="1"/>
</dbReference>
<dbReference type="Gene3D" id="3.40.1410.10">
    <property type="entry name" value="Chorismate lyase-like"/>
    <property type="match status" value="1"/>
</dbReference>
<dbReference type="InterPro" id="IPR028978">
    <property type="entry name" value="Chorismate_lyase_/UTRA_dom_sf"/>
</dbReference>
<keyword evidence="3" id="KW-0804">Transcription</keyword>
<dbReference type="OrthoDB" id="8582866at2"/>
<comment type="caution">
    <text evidence="5">The sequence shown here is derived from an EMBL/GenBank/DDBJ whole genome shotgun (WGS) entry which is preliminary data.</text>
</comment>
<dbReference type="InterPro" id="IPR050679">
    <property type="entry name" value="Bact_HTH_transcr_reg"/>
</dbReference>
<feature type="domain" description="HTH gntR-type" evidence="4">
    <location>
        <begin position="8"/>
        <end position="76"/>
    </location>
</feature>
<dbReference type="InterPro" id="IPR011663">
    <property type="entry name" value="UTRA"/>
</dbReference>
<dbReference type="InterPro" id="IPR036388">
    <property type="entry name" value="WH-like_DNA-bd_sf"/>
</dbReference>
<dbReference type="AlphaFoldDB" id="A0A368XM26"/>
<dbReference type="InterPro" id="IPR000524">
    <property type="entry name" value="Tscrpt_reg_HTH_GntR"/>
</dbReference>
<keyword evidence="2" id="KW-0238">DNA-binding</keyword>
<proteinExistence type="predicted"/>
<dbReference type="Gene3D" id="1.10.10.10">
    <property type="entry name" value="Winged helix-like DNA-binding domain superfamily/Winged helix DNA-binding domain"/>
    <property type="match status" value="1"/>
</dbReference>
<sequence length="251" mass="28299">MTFSDNAVPLYLQIADLLRKRIARGVWKNGEKVPSLEAMVGEFGVARVTVRQAVDVLAREGLVSPQRGKGTFVTAVPIQRQWQREWQTVHASVDALAQAFKDTRPQIVTINESISDAPLQAKDGIPAERYVYMRRVHSEKDEPYCVIEIHLDEAIFRTAPERYRTEAVVPLLAELTEGGIAQARQVLTIANADMDVARLLNIHVGDAIAQVRRVFTDARGRIIYLGEVTYRGDLFRLEMDLTPPERNARRP</sequence>
<dbReference type="Pfam" id="PF00392">
    <property type="entry name" value="GntR"/>
    <property type="match status" value="1"/>
</dbReference>
<dbReference type="PRINTS" id="PR00035">
    <property type="entry name" value="HTHGNTR"/>
</dbReference>